<dbReference type="Proteomes" id="UP000019593">
    <property type="component" value="Chromosome"/>
</dbReference>
<dbReference type="HOGENOM" id="CLU_560057_0_0_5"/>
<sequence>MNRLQAMASRSCAGPRRRFLVTLRQGAAQKPPLIAVTGLRGACLWAREMVDALPADGRPVYGLNLPEDDPHAERQDSLQSLAEAMAEELIAEFGDRPLHLVGYSFAGFLAFVLAGLLRDKGGNPGRTILVDPNSNLGPTLPRFEENAHIPVEARLSHLRWEHRLRITPIDVDYIYCPEAFPGPRKNDAEEFALLTGGDMAVHQIATSHVAIIHGAQARKLASVVDGILAGTRQPEARLTARFTPEDLDRALTARDLSLAGRFADAAVLYDGLVARYGHAAEWLHAARLAAHAGAGRRGVFWRETMRGVFGAGHTARYWCILGAAGEKAGALRLSRIAWRRALRLSGSDVFGGFQLVLSLLYSRKFSAAQAVADEIEHRARTPVPALMARAAIAKVSGLDGQCHLLLVDALSRSSITIGHVLAALNQILGPEDHQIALRLIDGALEYFHEDAALLHARSEWLARADAEGVADAGRQRTRPGMRSMAKS</sequence>
<dbReference type="Pfam" id="PF00975">
    <property type="entry name" value="Thioesterase"/>
    <property type="match status" value="1"/>
</dbReference>
<reference evidence="3 4" key="1">
    <citation type="submission" date="2013-03" db="EMBL/GenBank/DDBJ databases">
        <authorList>
            <person name="Fiebig A."/>
            <person name="Goeker M."/>
            <person name="Klenk H.-P.P."/>
        </authorList>
    </citation>
    <scope>NUCLEOTIDE SEQUENCE [LARGE SCALE GENOMIC DNA]</scope>
    <source>
        <strain evidence="4">DSM 19469</strain>
    </source>
</reference>
<evidence type="ECO:0000256" key="1">
    <source>
        <dbReference type="SAM" id="MobiDB-lite"/>
    </source>
</evidence>
<feature type="region of interest" description="Disordered" evidence="1">
    <location>
        <begin position="468"/>
        <end position="487"/>
    </location>
</feature>
<keyword evidence="4" id="KW-1185">Reference proteome</keyword>
<dbReference type="KEGG" id="red:roselon_02128"/>
<evidence type="ECO:0000259" key="2">
    <source>
        <dbReference type="Pfam" id="PF00975"/>
    </source>
</evidence>
<dbReference type="Gene3D" id="3.40.50.1820">
    <property type="entry name" value="alpha/beta hydrolase"/>
    <property type="match status" value="1"/>
</dbReference>
<organism evidence="3 4">
    <name type="scientific">Roseicyclus elongatus DSM 19469</name>
    <dbReference type="NCBI Taxonomy" id="1294273"/>
    <lineage>
        <taxon>Bacteria</taxon>
        <taxon>Pseudomonadati</taxon>
        <taxon>Pseudomonadota</taxon>
        <taxon>Alphaproteobacteria</taxon>
        <taxon>Rhodobacterales</taxon>
        <taxon>Roseobacteraceae</taxon>
        <taxon>Roseicyclus</taxon>
    </lineage>
</organism>
<proteinExistence type="predicted"/>
<accession>W8RTH6</accession>
<feature type="domain" description="Thioesterase" evidence="2">
    <location>
        <begin position="52"/>
        <end position="131"/>
    </location>
</feature>
<dbReference type="InterPro" id="IPR029058">
    <property type="entry name" value="AB_hydrolase_fold"/>
</dbReference>
<name>W8RTH6_9RHOB</name>
<protein>
    <recommendedName>
        <fullName evidence="2">Thioesterase domain-containing protein</fullName>
    </recommendedName>
</protein>
<gene>
    <name evidence="3" type="ORF">roselon_02128</name>
</gene>
<dbReference type="EMBL" id="CP004372">
    <property type="protein sequence ID" value="AHM04473.1"/>
    <property type="molecule type" value="Genomic_DNA"/>
</dbReference>
<dbReference type="STRING" id="1294273.roselon_02128"/>
<dbReference type="InterPro" id="IPR001031">
    <property type="entry name" value="Thioesterase"/>
</dbReference>
<evidence type="ECO:0000313" key="4">
    <source>
        <dbReference type="Proteomes" id="UP000019593"/>
    </source>
</evidence>
<evidence type="ECO:0000313" key="3">
    <source>
        <dbReference type="EMBL" id="AHM04473.1"/>
    </source>
</evidence>
<dbReference type="SUPFAM" id="SSF53474">
    <property type="entry name" value="alpha/beta-Hydrolases"/>
    <property type="match status" value="1"/>
</dbReference>
<dbReference type="AlphaFoldDB" id="W8RTH6"/>